<gene>
    <name evidence="7" type="ORF">EPI10_009061</name>
</gene>
<keyword evidence="4" id="KW-1015">Disulfide bond</keyword>
<evidence type="ECO:0000256" key="1">
    <source>
        <dbReference type="ARBA" id="ARBA00008262"/>
    </source>
</evidence>
<dbReference type="InterPro" id="IPR000617">
    <property type="entry name" value="Napin/2SS/CON"/>
</dbReference>
<protein>
    <submittedName>
        <fullName evidence="7">2S sulfur-rich seed storage protein 2-like</fullName>
    </submittedName>
</protein>
<dbReference type="AlphaFoldDB" id="A0A5B6U854"/>
<organism evidence="7 8">
    <name type="scientific">Gossypium australe</name>
    <dbReference type="NCBI Taxonomy" id="47621"/>
    <lineage>
        <taxon>Eukaryota</taxon>
        <taxon>Viridiplantae</taxon>
        <taxon>Streptophyta</taxon>
        <taxon>Embryophyta</taxon>
        <taxon>Tracheophyta</taxon>
        <taxon>Spermatophyta</taxon>
        <taxon>Magnoliopsida</taxon>
        <taxon>eudicotyledons</taxon>
        <taxon>Gunneridae</taxon>
        <taxon>Pentapetalae</taxon>
        <taxon>rosids</taxon>
        <taxon>malvids</taxon>
        <taxon>Malvales</taxon>
        <taxon>Malvaceae</taxon>
        <taxon>Malvoideae</taxon>
        <taxon>Gossypium</taxon>
    </lineage>
</organism>
<feature type="signal peptide" evidence="5">
    <location>
        <begin position="1"/>
        <end position="20"/>
    </location>
</feature>
<dbReference type="PANTHER" id="PTHR35496:SF20">
    <property type="entry name" value="2S SEED STORAGE PROTEIN 1-RELATED"/>
    <property type="match status" value="1"/>
</dbReference>
<dbReference type="InterPro" id="IPR016140">
    <property type="entry name" value="Bifunc_inhib/LTP/seed_store"/>
</dbReference>
<dbReference type="Gene3D" id="1.10.110.10">
    <property type="entry name" value="Plant lipid-transfer and hydrophobic proteins"/>
    <property type="match status" value="2"/>
</dbReference>
<dbReference type="EMBL" id="SMMG02000013">
    <property type="protein sequence ID" value="KAA3452976.1"/>
    <property type="molecule type" value="Genomic_DNA"/>
</dbReference>
<proteinExistence type="inferred from homology"/>
<evidence type="ECO:0000313" key="8">
    <source>
        <dbReference type="Proteomes" id="UP000325315"/>
    </source>
</evidence>
<reference evidence="8" key="1">
    <citation type="journal article" date="2019" name="Plant Biotechnol. J.">
        <title>Genome sequencing of the Australian wild diploid species Gossypium australe highlights disease resistance and delayed gland morphogenesis.</title>
        <authorList>
            <person name="Cai Y."/>
            <person name="Cai X."/>
            <person name="Wang Q."/>
            <person name="Wang P."/>
            <person name="Zhang Y."/>
            <person name="Cai C."/>
            <person name="Xu Y."/>
            <person name="Wang K."/>
            <person name="Zhou Z."/>
            <person name="Wang C."/>
            <person name="Geng S."/>
            <person name="Li B."/>
            <person name="Dong Q."/>
            <person name="Hou Y."/>
            <person name="Wang H."/>
            <person name="Ai P."/>
            <person name="Liu Z."/>
            <person name="Yi F."/>
            <person name="Sun M."/>
            <person name="An G."/>
            <person name="Cheng J."/>
            <person name="Zhang Y."/>
            <person name="Shi Q."/>
            <person name="Xie Y."/>
            <person name="Shi X."/>
            <person name="Chang Y."/>
            <person name="Huang F."/>
            <person name="Chen Y."/>
            <person name="Hong S."/>
            <person name="Mi L."/>
            <person name="Sun Q."/>
            <person name="Zhang L."/>
            <person name="Zhou B."/>
            <person name="Peng R."/>
            <person name="Zhang X."/>
            <person name="Liu F."/>
        </authorList>
    </citation>
    <scope>NUCLEOTIDE SEQUENCE [LARGE SCALE GENOMIC DNA]</scope>
    <source>
        <strain evidence="8">cv. PA1801</strain>
    </source>
</reference>
<evidence type="ECO:0000259" key="6">
    <source>
        <dbReference type="SMART" id="SM00499"/>
    </source>
</evidence>
<feature type="chain" id="PRO_5022667749" evidence="5">
    <location>
        <begin position="21"/>
        <end position="222"/>
    </location>
</feature>
<evidence type="ECO:0000256" key="2">
    <source>
        <dbReference type="ARBA" id="ARBA00022761"/>
    </source>
</evidence>
<keyword evidence="5" id="KW-0732">Signal</keyword>
<keyword evidence="8" id="KW-1185">Reference proteome</keyword>
<evidence type="ECO:0000256" key="3">
    <source>
        <dbReference type="ARBA" id="ARBA00023129"/>
    </source>
</evidence>
<comment type="similarity">
    <text evidence="1">Belongs to the 2S seed storage albumins family.</text>
</comment>
<keyword evidence="3" id="KW-0708">Seed storage protein</keyword>
<evidence type="ECO:0000313" key="7">
    <source>
        <dbReference type="EMBL" id="KAA3452976.1"/>
    </source>
</evidence>
<sequence length="222" mass="25838">MAKLALLVATFALAFFLVNASIYRTSITPDGDEQNWSQGGWQSCQDQIWRQGYLPNCQGFVIEEAFNRPQQHSSRYLNSCCYELQNLREDCRCEGLKHALGQQLRLQGVRWETPEAAYMCEAAETALNRKLHYLERCQWYMQQETGGSSTYNTQLLNSCCDQLQNLDEGCRCTGLKQAVREQLQEGQWESEEAKDMFEVAERALRKCDLEPRRCDMQSQRWF</sequence>
<dbReference type="PANTHER" id="PTHR35496">
    <property type="entry name" value="2S SEED STORAGE PROTEIN 1-RELATED"/>
    <property type="match status" value="1"/>
</dbReference>
<evidence type="ECO:0000256" key="5">
    <source>
        <dbReference type="SAM" id="SignalP"/>
    </source>
</evidence>
<accession>A0A5B6U854</accession>
<dbReference type="GO" id="GO:0045735">
    <property type="term" value="F:nutrient reservoir activity"/>
    <property type="evidence" value="ECO:0007669"/>
    <property type="project" value="UniProtKB-KW"/>
</dbReference>
<dbReference type="SMART" id="SM00499">
    <property type="entry name" value="AAI"/>
    <property type="match status" value="2"/>
</dbReference>
<dbReference type="InterPro" id="IPR036312">
    <property type="entry name" value="Bifun_inhib/LTP/seed_sf"/>
</dbReference>
<name>A0A5B6U854_9ROSI</name>
<evidence type="ECO:0000256" key="4">
    <source>
        <dbReference type="ARBA" id="ARBA00023157"/>
    </source>
</evidence>
<dbReference type="OrthoDB" id="1922883at2759"/>
<keyword evidence="2" id="KW-0758">Storage protein</keyword>
<feature type="domain" description="Bifunctional inhibitor/plant lipid transfer protein/seed storage helical" evidence="6">
    <location>
        <begin position="44"/>
        <end position="129"/>
    </location>
</feature>
<dbReference type="Pfam" id="PF00234">
    <property type="entry name" value="Tryp_alpha_amyl"/>
    <property type="match status" value="1"/>
</dbReference>
<dbReference type="SUPFAM" id="SSF47699">
    <property type="entry name" value="Bifunctional inhibitor/lipid-transfer protein/seed storage 2S albumin"/>
    <property type="match status" value="2"/>
</dbReference>
<feature type="domain" description="Bifunctional inhibitor/plant lipid transfer protein/seed storage helical" evidence="6">
    <location>
        <begin position="137"/>
        <end position="214"/>
    </location>
</feature>
<dbReference type="Proteomes" id="UP000325315">
    <property type="component" value="Unassembled WGS sequence"/>
</dbReference>
<comment type="caution">
    <text evidence="7">The sequence shown here is derived from an EMBL/GenBank/DDBJ whole genome shotgun (WGS) entry which is preliminary data.</text>
</comment>